<dbReference type="AlphaFoldDB" id="A0A182VKE5"/>
<evidence type="ECO:0000313" key="2">
    <source>
        <dbReference type="Proteomes" id="UP000075903"/>
    </source>
</evidence>
<reference evidence="1" key="1">
    <citation type="submission" date="2020-05" db="UniProtKB">
        <authorList>
            <consortium name="EnsemblMetazoa"/>
        </authorList>
    </citation>
    <scope>IDENTIFICATION</scope>
    <source>
        <strain evidence="1">MAF</strain>
    </source>
</reference>
<proteinExistence type="predicted"/>
<protein>
    <submittedName>
        <fullName evidence="1">Uncharacterized protein</fullName>
    </submittedName>
</protein>
<keyword evidence="2" id="KW-1185">Reference proteome</keyword>
<dbReference type="Proteomes" id="UP000075903">
    <property type="component" value="Unassembled WGS sequence"/>
</dbReference>
<dbReference type="VEuPathDB" id="VectorBase:AMEM016467"/>
<evidence type="ECO:0000313" key="1">
    <source>
        <dbReference type="EnsemblMetazoa" id="AMEM016467-PA"/>
    </source>
</evidence>
<accession>A0A182VKE5</accession>
<dbReference type="EnsemblMetazoa" id="AMEM016467-RA">
    <property type="protein sequence ID" value="AMEM016467-PA"/>
    <property type="gene ID" value="AMEM016467"/>
</dbReference>
<sequence>MEDQPSLVACCCSACNAGAWHEEPDGDACLKFDSTASRTNRYDLAPFFFPGVADLLVETTRSRLGEIKSAETCSADERCRLGLRKTSGAQWKIGFHWYGQEADMEALSIPCPGIER</sequence>
<organism evidence="1 2">
    <name type="scientific">Anopheles merus</name>
    <name type="common">Mosquito</name>
    <dbReference type="NCBI Taxonomy" id="30066"/>
    <lineage>
        <taxon>Eukaryota</taxon>
        <taxon>Metazoa</taxon>
        <taxon>Ecdysozoa</taxon>
        <taxon>Arthropoda</taxon>
        <taxon>Hexapoda</taxon>
        <taxon>Insecta</taxon>
        <taxon>Pterygota</taxon>
        <taxon>Neoptera</taxon>
        <taxon>Endopterygota</taxon>
        <taxon>Diptera</taxon>
        <taxon>Nematocera</taxon>
        <taxon>Culicoidea</taxon>
        <taxon>Culicidae</taxon>
        <taxon>Anophelinae</taxon>
        <taxon>Anopheles</taxon>
    </lineage>
</organism>
<name>A0A182VKE5_ANOME</name>